<name>A0A084IPR5_SALHC</name>
<dbReference type="Proteomes" id="UP000028302">
    <property type="component" value="Unassembled WGS sequence"/>
</dbReference>
<keyword evidence="1" id="KW-1133">Transmembrane helix</keyword>
<gene>
    <name evidence="2" type="ORF">C41B8_03751</name>
</gene>
<dbReference type="STRING" id="1304275.C41B8_03751"/>
<proteinExistence type="predicted"/>
<keyword evidence="1" id="KW-0812">Transmembrane</keyword>
<accession>A0A084IPR5</accession>
<dbReference type="RefSeq" id="WP_037334259.1">
    <property type="nucleotide sequence ID" value="NZ_APNK01000003.1"/>
</dbReference>
<evidence type="ECO:0000256" key="1">
    <source>
        <dbReference type="SAM" id="Phobius"/>
    </source>
</evidence>
<feature type="transmembrane region" description="Helical" evidence="1">
    <location>
        <begin position="46"/>
        <end position="66"/>
    </location>
</feature>
<evidence type="ECO:0000313" key="3">
    <source>
        <dbReference type="Proteomes" id="UP000028302"/>
    </source>
</evidence>
<dbReference type="AlphaFoldDB" id="A0A084IPR5"/>
<reference evidence="2 3" key="1">
    <citation type="submission" date="2013-03" db="EMBL/GenBank/DDBJ databases">
        <title>Salinisphaera hydrothermalis C41B8 Genome Sequencing.</title>
        <authorList>
            <person name="Li C."/>
            <person name="Lai Q."/>
            <person name="Shao Z."/>
        </authorList>
    </citation>
    <scope>NUCLEOTIDE SEQUENCE [LARGE SCALE GENOMIC DNA]</scope>
    <source>
        <strain evidence="2 3">C41B8</strain>
    </source>
</reference>
<sequence>MNDNTPFHWLGEQIGRLLRLVVDGLAWVLTHIGSAFSSFYHGLGQALGISPTLTSLIVLLVGLALLLSGLRALFRGRIFAAAIAGIPGIAILSWLIQ</sequence>
<organism evidence="2 3">
    <name type="scientific">Salinisphaera hydrothermalis (strain C41B8)</name>
    <dbReference type="NCBI Taxonomy" id="1304275"/>
    <lineage>
        <taxon>Bacteria</taxon>
        <taxon>Pseudomonadati</taxon>
        <taxon>Pseudomonadota</taxon>
        <taxon>Gammaproteobacteria</taxon>
        <taxon>Salinisphaerales</taxon>
        <taxon>Salinisphaeraceae</taxon>
        <taxon>Salinisphaera</taxon>
    </lineage>
</organism>
<keyword evidence="1" id="KW-0472">Membrane</keyword>
<feature type="transmembrane region" description="Helical" evidence="1">
    <location>
        <begin position="78"/>
        <end position="96"/>
    </location>
</feature>
<dbReference type="OrthoDB" id="7361737at2"/>
<comment type="caution">
    <text evidence="2">The sequence shown here is derived from an EMBL/GenBank/DDBJ whole genome shotgun (WGS) entry which is preliminary data.</text>
</comment>
<dbReference type="EMBL" id="APNK01000003">
    <property type="protein sequence ID" value="KEZ78699.1"/>
    <property type="molecule type" value="Genomic_DNA"/>
</dbReference>
<keyword evidence="3" id="KW-1185">Reference proteome</keyword>
<evidence type="ECO:0000313" key="2">
    <source>
        <dbReference type="EMBL" id="KEZ78699.1"/>
    </source>
</evidence>
<protein>
    <submittedName>
        <fullName evidence="2">Uncharacterized protein</fullName>
    </submittedName>
</protein>